<dbReference type="EMBL" id="JADCKB010000022">
    <property type="protein sequence ID" value="MBE5040744.1"/>
    <property type="molecule type" value="Genomic_DNA"/>
</dbReference>
<comment type="caution">
    <text evidence="2">The sequence shown here is derived from an EMBL/GenBank/DDBJ whole genome shotgun (WGS) entry which is preliminary data.</text>
</comment>
<name>A0A9D5M733_9FIRM</name>
<feature type="signal peptide" evidence="1">
    <location>
        <begin position="1"/>
        <end position="22"/>
    </location>
</feature>
<feature type="chain" id="PRO_5039513422" evidence="1">
    <location>
        <begin position="23"/>
        <end position="285"/>
    </location>
</feature>
<evidence type="ECO:0000313" key="3">
    <source>
        <dbReference type="Proteomes" id="UP000806542"/>
    </source>
</evidence>
<evidence type="ECO:0000313" key="2">
    <source>
        <dbReference type="EMBL" id="MBE5040744.1"/>
    </source>
</evidence>
<organism evidence="2 3">
    <name type="scientific">Ructibacterium gallinarum</name>
    <dbReference type="NCBI Taxonomy" id="2779355"/>
    <lineage>
        <taxon>Bacteria</taxon>
        <taxon>Bacillati</taxon>
        <taxon>Bacillota</taxon>
        <taxon>Clostridia</taxon>
        <taxon>Eubacteriales</taxon>
        <taxon>Oscillospiraceae</taxon>
        <taxon>Ructibacterium</taxon>
    </lineage>
</organism>
<keyword evidence="3" id="KW-1185">Reference proteome</keyword>
<sequence>MKKNLKKVVSMVLTIAVVFSMATVLVSAEPEQAAETAYTGEEITPDIAAYSAGVQLVNGKDYDLTYENNINVGTATVIVTFKGNYTGTRTTSFNIVARALSGSDVVFSAVDNQTYTGGEIKPKPTITYGDVTLVEDRDYTLTYTDNVNVGTATIHVAFIGNFEGSAETTFEIVPDELSTEDVSFSEIDNQTYTGGELTPEPTITYHGVTLEQGKDYTLSYENNVNAGTATVNVTFTGNYAGSAGTTFEIIAKAADESNITISAIPDQTYTGAAITPEPTVTDTTR</sequence>
<keyword evidence="1" id="KW-0732">Signal</keyword>
<proteinExistence type="predicted"/>
<dbReference type="AlphaFoldDB" id="A0A9D5M733"/>
<accession>A0A9D5M733</accession>
<dbReference type="Proteomes" id="UP000806542">
    <property type="component" value="Unassembled WGS sequence"/>
</dbReference>
<gene>
    <name evidence="2" type="ORF">INF28_09765</name>
</gene>
<reference evidence="2" key="1">
    <citation type="submission" date="2020-10" db="EMBL/GenBank/DDBJ databases">
        <title>ChiBAC.</title>
        <authorList>
            <person name="Zenner C."/>
            <person name="Hitch T.C.A."/>
            <person name="Clavel T."/>
        </authorList>
    </citation>
    <scope>NUCLEOTIDE SEQUENCE</scope>
    <source>
        <strain evidence="2">DSM 107454</strain>
    </source>
</reference>
<dbReference type="RefSeq" id="WP_226393299.1">
    <property type="nucleotide sequence ID" value="NZ_JADCKB010000022.1"/>
</dbReference>
<protein>
    <submittedName>
        <fullName evidence="2">Uncharacterized protein</fullName>
    </submittedName>
</protein>
<evidence type="ECO:0000256" key="1">
    <source>
        <dbReference type="SAM" id="SignalP"/>
    </source>
</evidence>